<dbReference type="RefSeq" id="XP_040878081.1">
    <property type="nucleotide sequence ID" value="XM_041028375.1"/>
</dbReference>
<dbReference type="HOGENOM" id="CLU_743903_0_0_1"/>
<gene>
    <name evidence="1" type="ORF">M437DRAFT_85959</name>
</gene>
<sequence>MDELHLPQDAASILERTYNSDARTSEFDKWLIYTTYHAPQDAQKLYRLAMSAYNEQALNEPESEWESVGFLKPANQSRPDLRSPSLQRILEHHLHMVERQFPEFAPDGGDDEQFYVFGFIALTQPDWKHKGATAVHCDKDRGKWKVTQCRGIPIDQLGMELTSVSDNDDDFDNVRVRYDDSGNEGPDNQGGAAPHGQWQFLVYSTNLSQLEAMRCIPDPRGGPDFPLGEATFMFRPSELSSIAEIQEDLPIAYAETVRNPTVPATGSQRISKVHPGLFVVVEGKENLSIKIVKLDWDHNIQKSDAELKRIGRESQTISQWLVEPEAVVSTLERLATEVLQATEPSLSSELHKRSEIDHRDCGVNLKDQPTSF</sequence>
<reference evidence="1 2" key="1">
    <citation type="journal article" date="2014" name="BMC Genomics">
        <title>Genome sequencing of four Aureobasidium pullulans varieties: biotechnological potential, stress tolerance, and description of new species.</title>
        <authorList>
            <person name="Gostin Ar C."/>
            <person name="Ohm R.A."/>
            <person name="Kogej T."/>
            <person name="Sonjak S."/>
            <person name="Turk M."/>
            <person name="Zajc J."/>
            <person name="Zalar P."/>
            <person name="Grube M."/>
            <person name="Sun H."/>
            <person name="Han J."/>
            <person name="Sharma A."/>
            <person name="Chiniquy J."/>
            <person name="Ngan C.Y."/>
            <person name="Lipzen A."/>
            <person name="Barry K."/>
            <person name="Grigoriev I.V."/>
            <person name="Gunde-Cimerman N."/>
        </authorList>
    </citation>
    <scope>NUCLEOTIDE SEQUENCE [LARGE SCALE GENOMIC DNA]</scope>
    <source>
        <strain evidence="1 2">CBS 110374</strain>
    </source>
</reference>
<evidence type="ECO:0000313" key="2">
    <source>
        <dbReference type="Proteomes" id="UP000030672"/>
    </source>
</evidence>
<dbReference type="Proteomes" id="UP000030672">
    <property type="component" value="Unassembled WGS sequence"/>
</dbReference>
<accession>A0A074VKK5</accession>
<name>A0A074VKK5_AURM1</name>
<keyword evidence="2" id="KW-1185">Reference proteome</keyword>
<evidence type="ECO:0000313" key="1">
    <source>
        <dbReference type="EMBL" id="KEQ61058.1"/>
    </source>
</evidence>
<proteinExistence type="predicted"/>
<dbReference type="GeneID" id="63921748"/>
<organism evidence="1 2">
    <name type="scientific">Aureobasidium melanogenum (strain CBS 110374)</name>
    <name type="common">Aureobasidium pullulans var. melanogenum</name>
    <dbReference type="NCBI Taxonomy" id="1043003"/>
    <lineage>
        <taxon>Eukaryota</taxon>
        <taxon>Fungi</taxon>
        <taxon>Dikarya</taxon>
        <taxon>Ascomycota</taxon>
        <taxon>Pezizomycotina</taxon>
        <taxon>Dothideomycetes</taxon>
        <taxon>Dothideomycetidae</taxon>
        <taxon>Dothideales</taxon>
        <taxon>Saccotheciaceae</taxon>
        <taxon>Aureobasidium</taxon>
    </lineage>
</organism>
<dbReference type="AlphaFoldDB" id="A0A074VKK5"/>
<protein>
    <submittedName>
        <fullName evidence="1">Uncharacterized protein</fullName>
    </submittedName>
</protein>
<dbReference type="EMBL" id="KL584839">
    <property type="protein sequence ID" value="KEQ61058.1"/>
    <property type="molecule type" value="Genomic_DNA"/>
</dbReference>